<keyword evidence="5" id="KW-1185">Reference proteome</keyword>
<dbReference type="EMBL" id="JAXQNN010000003">
    <property type="protein sequence ID" value="MDZ5712617.1"/>
    <property type="molecule type" value="Genomic_DNA"/>
</dbReference>
<feature type="signal peptide" evidence="2">
    <location>
        <begin position="1"/>
        <end position="17"/>
    </location>
</feature>
<evidence type="ECO:0000313" key="5">
    <source>
        <dbReference type="Proteomes" id="UP001292084"/>
    </source>
</evidence>
<dbReference type="RefSeq" id="WP_322421599.1">
    <property type="nucleotide sequence ID" value="NZ_JAXQNN010000003.1"/>
</dbReference>
<gene>
    <name evidence="4" type="ORF">UFB30_10310</name>
</gene>
<evidence type="ECO:0000256" key="1">
    <source>
        <dbReference type="SAM" id="MobiDB-lite"/>
    </source>
</evidence>
<evidence type="ECO:0000313" key="4">
    <source>
        <dbReference type="EMBL" id="MDZ5712617.1"/>
    </source>
</evidence>
<proteinExistence type="predicted"/>
<feature type="compositionally biased region" description="Basic and acidic residues" evidence="1">
    <location>
        <begin position="33"/>
        <end position="45"/>
    </location>
</feature>
<dbReference type="Pfam" id="PF18652">
    <property type="entry name" value="Adhesin_P1_N"/>
    <property type="match status" value="1"/>
</dbReference>
<name>A0ABU5KMY2_9BACL</name>
<evidence type="ECO:0000256" key="2">
    <source>
        <dbReference type="SAM" id="SignalP"/>
    </source>
</evidence>
<feature type="domain" description="Antigen I/II N-terminal" evidence="3">
    <location>
        <begin position="60"/>
        <end position="149"/>
    </location>
</feature>
<accession>A0ABU5KMY2</accession>
<protein>
    <recommendedName>
        <fullName evidence="3">Antigen I/II N-terminal domain-containing protein</fullName>
    </recommendedName>
</protein>
<feature type="region of interest" description="Disordered" evidence="1">
    <location>
        <begin position="22"/>
        <end position="45"/>
    </location>
</feature>
<organism evidence="4 5">
    <name type="scientific">Jeotgalibacillus haloalkalitolerans</name>
    <dbReference type="NCBI Taxonomy" id="3104292"/>
    <lineage>
        <taxon>Bacteria</taxon>
        <taxon>Bacillati</taxon>
        <taxon>Bacillota</taxon>
        <taxon>Bacilli</taxon>
        <taxon>Bacillales</taxon>
        <taxon>Caryophanaceae</taxon>
        <taxon>Jeotgalibacillus</taxon>
    </lineage>
</organism>
<dbReference type="Proteomes" id="UP001292084">
    <property type="component" value="Unassembled WGS sequence"/>
</dbReference>
<feature type="chain" id="PRO_5046198740" description="Antigen I/II N-terminal domain-containing protein" evidence="2">
    <location>
        <begin position="18"/>
        <end position="206"/>
    </location>
</feature>
<dbReference type="PROSITE" id="PS51257">
    <property type="entry name" value="PROKAR_LIPOPROTEIN"/>
    <property type="match status" value="1"/>
</dbReference>
<evidence type="ECO:0000259" key="3">
    <source>
        <dbReference type="Pfam" id="PF18652"/>
    </source>
</evidence>
<comment type="caution">
    <text evidence="4">The sequence shown here is derived from an EMBL/GenBank/DDBJ whole genome shotgun (WGS) entry which is preliminary data.</text>
</comment>
<sequence>MKKFSYLLLLISMLALAACSSEEDTSNGSGTAEDSKENKEEQSVEVDKGLLNVELTLPASMFEGQDIDQLIAEAKEDGAKDVTKNDDGSLTYKMSKSDHKEMMQEIEAGMEESLNELITGEDFVSIKDISHNDSFDEFTVTVEKEAFENSFDGFGILTLGMTGMIYQVYDGEDIDSAKVTVSIVDEATGEEFDKYVYPDDMEDIEG</sequence>
<dbReference type="InterPro" id="IPR041324">
    <property type="entry name" value="AgI/II_N"/>
</dbReference>
<keyword evidence="2" id="KW-0732">Signal</keyword>
<reference evidence="4 5" key="1">
    <citation type="submission" date="2023-12" db="EMBL/GenBank/DDBJ databases">
        <title>Jeotgalibacillus haloalkaliphilus sp. nov., a novel salt-tolerant bacteria, isolated from the estuary of the Fenhe River into the Yellow River.</title>
        <authorList>
            <person name="Li Y."/>
        </authorList>
    </citation>
    <scope>NUCLEOTIDE SEQUENCE [LARGE SCALE GENOMIC DNA]</scope>
    <source>
        <strain evidence="4 5">HH7-29</strain>
    </source>
</reference>